<protein>
    <submittedName>
        <fullName evidence="2">Uncharacterized protein</fullName>
    </submittedName>
</protein>
<proteinExistence type="predicted"/>
<feature type="compositionally biased region" description="Low complexity" evidence="1">
    <location>
        <begin position="7"/>
        <end position="21"/>
    </location>
</feature>
<name>A0A9P0Q4U8_ACAOB</name>
<sequence>MAVQQLTNNESEPTNESSSENVANPFESYYSEAYCPENSAEDQFQYYENDYSQENFQSTPHQQSPE</sequence>
<keyword evidence="3" id="KW-1185">Reference proteome</keyword>
<gene>
    <name evidence="2" type="ORF">ACAOBT_LOCUS31362</name>
</gene>
<comment type="caution">
    <text evidence="2">The sequence shown here is derived from an EMBL/GenBank/DDBJ whole genome shotgun (WGS) entry which is preliminary data.</text>
</comment>
<accession>A0A9P0Q4U8</accession>
<feature type="region of interest" description="Disordered" evidence="1">
    <location>
        <begin position="1"/>
        <end position="30"/>
    </location>
</feature>
<evidence type="ECO:0000256" key="1">
    <source>
        <dbReference type="SAM" id="MobiDB-lite"/>
    </source>
</evidence>
<evidence type="ECO:0000313" key="2">
    <source>
        <dbReference type="EMBL" id="CAH2010188.1"/>
    </source>
</evidence>
<reference evidence="2" key="1">
    <citation type="submission" date="2022-03" db="EMBL/GenBank/DDBJ databases">
        <authorList>
            <person name="Sayadi A."/>
        </authorList>
    </citation>
    <scope>NUCLEOTIDE SEQUENCE</scope>
</reference>
<dbReference type="EMBL" id="CAKOFQ010007946">
    <property type="protein sequence ID" value="CAH2010188.1"/>
    <property type="molecule type" value="Genomic_DNA"/>
</dbReference>
<dbReference type="Proteomes" id="UP001152888">
    <property type="component" value="Unassembled WGS sequence"/>
</dbReference>
<dbReference type="AlphaFoldDB" id="A0A9P0Q4U8"/>
<evidence type="ECO:0000313" key="3">
    <source>
        <dbReference type="Proteomes" id="UP001152888"/>
    </source>
</evidence>
<organism evidence="2 3">
    <name type="scientific">Acanthoscelides obtectus</name>
    <name type="common">Bean weevil</name>
    <name type="synonym">Bruchus obtectus</name>
    <dbReference type="NCBI Taxonomy" id="200917"/>
    <lineage>
        <taxon>Eukaryota</taxon>
        <taxon>Metazoa</taxon>
        <taxon>Ecdysozoa</taxon>
        <taxon>Arthropoda</taxon>
        <taxon>Hexapoda</taxon>
        <taxon>Insecta</taxon>
        <taxon>Pterygota</taxon>
        <taxon>Neoptera</taxon>
        <taxon>Endopterygota</taxon>
        <taxon>Coleoptera</taxon>
        <taxon>Polyphaga</taxon>
        <taxon>Cucujiformia</taxon>
        <taxon>Chrysomeloidea</taxon>
        <taxon>Chrysomelidae</taxon>
        <taxon>Bruchinae</taxon>
        <taxon>Bruchini</taxon>
        <taxon>Acanthoscelides</taxon>
    </lineage>
</organism>